<accession>A0A0F9AL38</accession>
<comment type="caution">
    <text evidence="1">The sequence shown here is derived from an EMBL/GenBank/DDBJ whole genome shotgun (WGS) entry which is preliminary data.</text>
</comment>
<evidence type="ECO:0000313" key="1">
    <source>
        <dbReference type="EMBL" id="KKK79214.1"/>
    </source>
</evidence>
<name>A0A0F9AL38_9ZZZZ</name>
<organism evidence="1">
    <name type="scientific">marine sediment metagenome</name>
    <dbReference type="NCBI Taxonomy" id="412755"/>
    <lineage>
        <taxon>unclassified sequences</taxon>
        <taxon>metagenomes</taxon>
        <taxon>ecological metagenomes</taxon>
    </lineage>
</organism>
<dbReference type="EMBL" id="LAZR01054130">
    <property type="protein sequence ID" value="KKK79214.1"/>
    <property type="molecule type" value="Genomic_DNA"/>
</dbReference>
<proteinExistence type="predicted"/>
<dbReference type="Gene3D" id="3.90.79.10">
    <property type="entry name" value="Nucleoside Triphosphate Pyrophosphohydrolase"/>
    <property type="match status" value="1"/>
</dbReference>
<gene>
    <name evidence="1" type="ORF">LCGC14_2835760</name>
</gene>
<reference evidence="1" key="1">
    <citation type="journal article" date="2015" name="Nature">
        <title>Complex archaea that bridge the gap between prokaryotes and eukaryotes.</title>
        <authorList>
            <person name="Spang A."/>
            <person name="Saw J.H."/>
            <person name="Jorgensen S.L."/>
            <person name="Zaremba-Niedzwiedzka K."/>
            <person name="Martijn J."/>
            <person name="Lind A.E."/>
            <person name="van Eijk R."/>
            <person name="Schleper C."/>
            <person name="Guy L."/>
            <person name="Ettema T.J."/>
        </authorList>
    </citation>
    <scope>NUCLEOTIDE SEQUENCE</scope>
</reference>
<dbReference type="AlphaFoldDB" id="A0A0F9AL38"/>
<protein>
    <recommendedName>
        <fullName evidence="2">Nudix hydrolase domain-containing protein</fullName>
    </recommendedName>
</protein>
<sequence>MEEEILACIRYDNIKYLHSGQISKYIFPIKRNEAHFKKLCHLITRFFIISKNSEGEILFLVQKRGKRKEPFPEYFTDSSSGHVIWSRNLNLNEI</sequence>
<evidence type="ECO:0008006" key="2">
    <source>
        <dbReference type="Google" id="ProtNLM"/>
    </source>
</evidence>
<feature type="non-terminal residue" evidence="1">
    <location>
        <position position="94"/>
    </location>
</feature>